<feature type="transmembrane region" description="Helical" evidence="7">
    <location>
        <begin position="159"/>
        <end position="181"/>
    </location>
</feature>
<feature type="transmembrane region" description="Helical" evidence="7">
    <location>
        <begin position="296"/>
        <end position="318"/>
    </location>
</feature>
<keyword evidence="4 7" id="KW-1133">Transmembrane helix</keyword>
<protein>
    <submittedName>
        <fullName evidence="9">Pantothenate transporter</fullName>
    </submittedName>
</protein>
<feature type="transmembrane region" description="Helical" evidence="7">
    <location>
        <begin position="96"/>
        <end position="114"/>
    </location>
</feature>
<proteinExistence type="predicted"/>
<dbReference type="SUPFAM" id="SSF103473">
    <property type="entry name" value="MFS general substrate transporter"/>
    <property type="match status" value="1"/>
</dbReference>
<feature type="transmembrane region" description="Helical" evidence="7">
    <location>
        <begin position="354"/>
        <end position="375"/>
    </location>
</feature>
<feature type="transmembrane region" description="Helical" evidence="7">
    <location>
        <begin position="420"/>
        <end position="440"/>
    </location>
</feature>
<dbReference type="RefSeq" id="XP_064768675.1">
    <property type="nucleotide sequence ID" value="XM_064910410.1"/>
</dbReference>
<evidence type="ECO:0000256" key="1">
    <source>
        <dbReference type="ARBA" id="ARBA00004141"/>
    </source>
</evidence>
<evidence type="ECO:0000256" key="7">
    <source>
        <dbReference type="SAM" id="Phobius"/>
    </source>
</evidence>
<comment type="subcellular location">
    <subcellularLocation>
        <location evidence="1">Membrane</location>
        <topology evidence="1">Multi-pass membrane protein</topology>
    </subcellularLocation>
</comment>
<keyword evidence="2" id="KW-0813">Transport</keyword>
<feature type="transmembrane region" description="Helical" evidence="7">
    <location>
        <begin position="21"/>
        <end position="40"/>
    </location>
</feature>
<organism evidence="9 10">
    <name type="scientific">Myxozyma melibiosi</name>
    <dbReference type="NCBI Taxonomy" id="54550"/>
    <lineage>
        <taxon>Eukaryota</taxon>
        <taxon>Fungi</taxon>
        <taxon>Dikarya</taxon>
        <taxon>Ascomycota</taxon>
        <taxon>Saccharomycotina</taxon>
        <taxon>Lipomycetes</taxon>
        <taxon>Lipomycetales</taxon>
        <taxon>Lipomycetaceae</taxon>
        <taxon>Myxozyma</taxon>
    </lineage>
</organism>
<dbReference type="Gene3D" id="1.20.1250.20">
    <property type="entry name" value="MFS general substrate transporter like domains"/>
    <property type="match status" value="2"/>
</dbReference>
<feature type="transmembrane region" description="Helical" evidence="7">
    <location>
        <begin position="387"/>
        <end position="408"/>
    </location>
</feature>
<reference evidence="9 10" key="1">
    <citation type="submission" date="2024-03" db="EMBL/GenBank/DDBJ databases">
        <title>Genome-scale model development and genomic sequencing of the oleaginous clade Lipomyces.</title>
        <authorList>
            <consortium name="Lawrence Berkeley National Laboratory"/>
            <person name="Czajka J.J."/>
            <person name="Han Y."/>
            <person name="Kim J."/>
            <person name="Mondo S.J."/>
            <person name="Hofstad B.A."/>
            <person name="Robles A."/>
            <person name="Haridas S."/>
            <person name="Riley R."/>
            <person name="LaButti K."/>
            <person name="Pangilinan J."/>
            <person name="Andreopoulos W."/>
            <person name="Lipzen A."/>
            <person name="Yan J."/>
            <person name="Wang M."/>
            <person name="Ng V."/>
            <person name="Grigoriev I.V."/>
            <person name="Spatafora J.W."/>
            <person name="Magnuson J.K."/>
            <person name="Baker S.E."/>
            <person name="Pomraning K.R."/>
        </authorList>
    </citation>
    <scope>NUCLEOTIDE SEQUENCE [LARGE SCALE GENOMIC DNA]</scope>
    <source>
        <strain evidence="9 10">Phaff 52-87</strain>
    </source>
</reference>
<accession>A0ABR1F714</accession>
<evidence type="ECO:0000256" key="6">
    <source>
        <dbReference type="SAM" id="MobiDB-lite"/>
    </source>
</evidence>
<dbReference type="EMBL" id="JBBJBU010000004">
    <property type="protein sequence ID" value="KAK7205642.1"/>
    <property type="molecule type" value="Genomic_DNA"/>
</dbReference>
<dbReference type="InterPro" id="IPR011701">
    <property type="entry name" value="MFS"/>
</dbReference>
<feature type="transmembrane region" description="Helical" evidence="7">
    <location>
        <begin position="330"/>
        <end position="348"/>
    </location>
</feature>
<feature type="transmembrane region" description="Helical" evidence="7">
    <location>
        <begin position="67"/>
        <end position="89"/>
    </location>
</feature>
<evidence type="ECO:0000256" key="3">
    <source>
        <dbReference type="ARBA" id="ARBA00022692"/>
    </source>
</evidence>
<dbReference type="GeneID" id="90035922"/>
<feature type="transmembrane region" description="Helical" evidence="7">
    <location>
        <begin position="259"/>
        <end position="276"/>
    </location>
</feature>
<sequence>MNPIAEWIGWFPKEYSREERVLLNKIDLLILFFACASTWANNLDTGAIYNAFEAGMEDDLNLYGNRLTYLTSVYWAATTVFQVPCNIIVTMVPAHYYIPICELAWGMFTLGTAFVKSYEQLMVMRFFVGVTATPCWIANVHIINCWYRKNELGKRNAIYYNTYPLGSMIAGYLTSACLTNLDGTGGLEGWRWLFIICTIITVPIAAVGYFFYPNVPTNCHSRWLTEREKELAQVRLLKEGFAPSRHITKDIVWRTCRAWQTWVFFCLAGLFWLTPYPSTTPFLLWLGDDPSNSDTFVQNMSTVTYAISIVSAMVFAFYSDWRGSRWDVMLFSGIIVLMCNIMLLVWDISKGAKYFAFLLLGLTQGPINVVIAWFAESLAHDLEVRSVSFGVINVSYCLAQLILPLCAWQTKDAPRFKAGYIWVTCASVVELVLIPLPMFFERRDKKRGINQIEMVAGMAEVSGFDEVTKHVHDGDLESGSISSNGGMGMKKGDTNVGVQEVDEKA</sequence>
<dbReference type="PANTHER" id="PTHR43791:SF39">
    <property type="entry name" value="TRANSPORTER LIZ1_SEO1, PUTATIVE (AFU_ORTHOLOGUE AFUA_3G00980)-RELATED"/>
    <property type="match status" value="1"/>
</dbReference>
<dbReference type="PANTHER" id="PTHR43791">
    <property type="entry name" value="PERMEASE-RELATED"/>
    <property type="match status" value="1"/>
</dbReference>
<comment type="caution">
    <text evidence="9">The sequence shown here is derived from an EMBL/GenBank/DDBJ whole genome shotgun (WGS) entry which is preliminary data.</text>
</comment>
<dbReference type="Pfam" id="PF07690">
    <property type="entry name" value="MFS_1"/>
    <property type="match status" value="1"/>
</dbReference>
<dbReference type="InterPro" id="IPR020846">
    <property type="entry name" value="MFS_dom"/>
</dbReference>
<feature type="transmembrane region" description="Helical" evidence="7">
    <location>
        <begin position="126"/>
        <end position="147"/>
    </location>
</feature>
<evidence type="ECO:0000256" key="5">
    <source>
        <dbReference type="ARBA" id="ARBA00023136"/>
    </source>
</evidence>
<name>A0ABR1F714_9ASCO</name>
<keyword evidence="5 7" id="KW-0472">Membrane</keyword>
<feature type="transmembrane region" description="Helical" evidence="7">
    <location>
        <begin position="193"/>
        <end position="212"/>
    </location>
</feature>
<dbReference type="PROSITE" id="PS50850">
    <property type="entry name" value="MFS"/>
    <property type="match status" value="1"/>
</dbReference>
<dbReference type="InterPro" id="IPR036259">
    <property type="entry name" value="MFS_trans_sf"/>
</dbReference>
<keyword evidence="10" id="KW-1185">Reference proteome</keyword>
<feature type="region of interest" description="Disordered" evidence="6">
    <location>
        <begin position="475"/>
        <end position="505"/>
    </location>
</feature>
<evidence type="ECO:0000259" key="8">
    <source>
        <dbReference type="PROSITE" id="PS50850"/>
    </source>
</evidence>
<evidence type="ECO:0000256" key="4">
    <source>
        <dbReference type="ARBA" id="ARBA00022989"/>
    </source>
</evidence>
<feature type="domain" description="Major facilitator superfamily (MFS) profile" evidence="8">
    <location>
        <begin position="30"/>
        <end position="444"/>
    </location>
</feature>
<evidence type="ECO:0000313" key="10">
    <source>
        <dbReference type="Proteomes" id="UP001498771"/>
    </source>
</evidence>
<dbReference type="Proteomes" id="UP001498771">
    <property type="component" value="Unassembled WGS sequence"/>
</dbReference>
<evidence type="ECO:0000313" key="9">
    <source>
        <dbReference type="EMBL" id="KAK7205642.1"/>
    </source>
</evidence>
<gene>
    <name evidence="9" type="ORF">BZA70DRAFT_237311</name>
</gene>
<keyword evidence="3 7" id="KW-0812">Transmembrane</keyword>
<evidence type="ECO:0000256" key="2">
    <source>
        <dbReference type="ARBA" id="ARBA00022448"/>
    </source>
</evidence>